<dbReference type="EMBL" id="RXOC01000007">
    <property type="protein sequence ID" value="RXF69359.1"/>
    <property type="molecule type" value="Genomic_DNA"/>
</dbReference>
<comment type="caution">
    <text evidence="2">The sequence shown here is derived from an EMBL/GenBank/DDBJ whole genome shotgun (WGS) entry which is preliminary data.</text>
</comment>
<name>A0A4Q0M9B6_9SPHI</name>
<accession>A0A4Q0M9B6</accession>
<organism evidence="2 3">
    <name type="scientific">Arcticibacter tournemirensis</name>
    <dbReference type="NCBI Taxonomy" id="699437"/>
    <lineage>
        <taxon>Bacteria</taxon>
        <taxon>Pseudomonadati</taxon>
        <taxon>Bacteroidota</taxon>
        <taxon>Sphingobacteriia</taxon>
        <taxon>Sphingobacteriales</taxon>
        <taxon>Sphingobacteriaceae</taxon>
        <taxon>Arcticibacter</taxon>
    </lineage>
</organism>
<proteinExistence type="predicted"/>
<dbReference type="AlphaFoldDB" id="A0A4Q0M9B6"/>
<dbReference type="RefSeq" id="WP_128769632.1">
    <property type="nucleotide sequence ID" value="NZ_RXOC01000007.1"/>
</dbReference>
<evidence type="ECO:0000313" key="2">
    <source>
        <dbReference type="EMBL" id="RXF69359.1"/>
    </source>
</evidence>
<evidence type="ECO:0000313" key="3">
    <source>
        <dbReference type="Proteomes" id="UP000290848"/>
    </source>
</evidence>
<reference evidence="2 3" key="1">
    <citation type="submission" date="2018-12" db="EMBL/GenBank/DDBJ databases">
        <title>The Draft Genome Sequence of the Soil Bacterium Pedobacter tournemirensis R1.</title>
        <authorList>
            <person name="He J."/>
        </authorList>
    </citation>
    <scope>NUCLEOTIDE SEQUENCE [LARGE SCALE GENOMIC DNA]</scope>
    <source>
        <strain evidence="2 3">R1</strain>
    </source>
</reference>
<keyword evidence="2" id="KW-0808">Transferase</keyword>
<evidence type="ECO:0000259" key="1">
    <source>
        <dbReference type="Pfam" id="PF04230"/>
    </source>
</evidence>
<dbReference type="InterPro" id="IPR007345">
    <property type="entry name" value="Polysacch_pyruvyl_Trfase"/>
</dbReference>
<sequence length="371" mass="43424">MRKIVVISLQNVRNYGSALQAFATQKKFEEYGLTVEFINYKRRDMKNLYSRLKNWVKNDSVSGKIVKCVVLFPTFAYQEVVFKRFLRKYITMQDKVCVRDEDFKELPIDADIYCTGSDQVWNSTWNLGVLEPLFLNFVPDHLPKIAYSASFGKHMLDDSEKEATKKLLQRYKHISVRESSGVNIINDLGINNATHVLDPTLQMSRTFWEKYAGKSRSNEPYVLIYQLNSNKEFDKYAKEFARRKGMKLIRFCTRLDQVFLCGFPAIIPDVFGFVSYIFHAEYVITDSFHATAFSINVNTDFISIYPEEFSTRIESILRLTNLQDRHLKSYEDFSYVDLPPTDFSHVNIYLEKERERGDEFLNKALSINNIN</sequence>
<feature type="domain" description="Polysaccharide pyruvyl transferase" evidence="1">
    <location>
        <begin position="14"/>
        <end position="306"/>
    </location>
</feature>
<dbReference type="Pfam" id="PF04230">
    <property type="entry name" value="PS_pyruv_trans"/>
    <property type="match status" value="1"/>
</dbReference>
<protein>
    <submittedName>
        <fullName evidence="2">Polysaccharide pyruvyl transferase family protein</fullName>
    </submittedName>
</protein>
<dbReference type="GO" id="GO:0016740">
    <property type="term" value="F:transferase activity"/>
    <property type="evidence" value="ECO:0007669"/>
    <property type="project" value="UniProtKB-KW"/>
</dbReference>
<dbReference type="Proteomes" id="UP000290848">
    <property type="component" value="Unassembled WGS sequence"/>
</dbReference>
<gene>
    <name evidence="2" type="ORF">EKH83_11775</name>
</gene>